<dbReference type="KEGG" id="aace:A0U92_06720"/>
<dbReference type="Proteomes" id="UP000188937">
    <property type="component" value="Chromosome"/>
</dbReference>
<evidence type="ECO:0000313" key="2">
    <source>
        <dbReference type="Proteomes" id="UP000188937"/>
    </source>
</evidence>
<sequence>MARQEISGQTASFSFLLRVEHFFEDALIIKKFHGIIFWIRKISTWISEKCFTTKIIVISL</sequence>
<gene>
    <name evidence="1" type="ORF">A0U92_06720</name>
</gene>
<reference evidence="1 2" key="1">
    <citation type="submission" date="2016-03" db="EMBL/GenBank/DDBJ databases">
        <title>Acetic acid bacteria sequencing.</title>
        <authorList>
            <person name="Brandt J."/>
            <person name="Jakob F."/>
            <person name="Vogel R.F."/>
        </authorList>
    </citation>
    <scope>NUCLEOTIDE SEQUENCE [LARGE SCALE GENOMIC DNA]</scope>
    <source>
        <strain evidence="1 2">TMW2.1153</strain>
    </source>
</reference>
<organism evidence="1 2">
    <name type="scientific">Acetobacter aceti</name>
    <dbReference type="NCBI Taxonomy" id="435"/>
    <lineage>
        <taxon>Bacteria</taxon>
        <taxon>Pseudomonadati</taxon>
        <taxon>Pseudomonadota</taxon>
        <taxon>Alphaproteobacteria</taxon>
        <taxon>Acetobacterales</taxon>
        <taxon>Acetobacteraceae</taxon>
        <taxon>Acetobacter</taxon>
        <taxon>Acetobacter subgen. Acetobacter</taxon>
    </lineage>
</organism>
<dbReference type="AlphaFoldDB" id="A0A1U9KFG5"/>
<evidence type="ECO:0000313" key="1">
    <source>
        <dbReference type="EMBL" id="AQS84522.1"/>
    </source>
</evidence>
<proteinExistence type="predicted"/>
<name>A0A1U9KFG5_ACEAC</name>
<accession>A0A1U9KFG5</accession>
<keyword evidence="2" id="KW-1185">Reference proteome</keyword>
<dbReference type="EMBL" id="CP014692">
    <property type="protein sequence ID" value="AQS84522.1"/>
    <property type="molecule type" value="Genomic_DNA"/>
</dbReference>
<protein>
    <submittedName>
        <fullName evidence="1">Uncharacterized protein</fullName>
    </submittedName>
</protein>